<dbReference type="PANTHER" id="PTHR43046">
    <property type="entry name" value="GDP-MANNOSE MANNOSYL HYDROLASE"/>
    <property type="match status" value="1"/>
</dbReference>
<name>A0A841IQH7_9ACTN</name>
<dbReference type="Pfam" id="PF00293">
    <property type="entry name" value="NUDIX"/>
    <property type="match status" value="1"/>
</dbReference>
<reference evidence="4 5" key="1">
    <citation type="submission" date="2020-08" db="EMBL/GenBank/DDBJ databases">
        <title>Genomic Encyclopedia of Type Strains, Phase III (KMG-III): the genomes of soil and plant-associated and newly described type strains.</title>
        <authorList>
            <person name="Whitman W."/>
        </authorList>
    </citation>
    <scope>NUCLEOTIDE SEQUENCE [LARGE SCALE GENOMIC DNA]</scope>
    <source>
        <strain evidence="4 5">CECT 8712</strain>
    </source>
</reference>
<protein>
    <submittedName>
        <fullName evidence="4">8-oxo-dGTP pyrophosphatase MutT (NUDIX family)</fullName>
    </submittedName>
</protein>
<dbReference type="PANTHER" id="PTHR43046:SF16">
    <property type="entry name" value="ADP-RIBOSE PYROPHOSPHATASE YJHB-RELATED"/>
    <property type="match status" value="1"/>
</dbReference>
<keyword evidence="2" id="KW-0378">Hydrolase</keyword>
<organism evidence="4 5">
    <name type="scientific">Nocardiopsis algeriensis</name>
    <dbReference type="NCBI Taxonomy" id="1478215"/>
    <lineage>
        <taxon>Bacteria</taxon>
        <taxon>Bacillati</taxon>
        <taxon>Actinomycetota</taxon>
        <taxon>Actinomycetes</taxon>
        <taxon>Streptosporangiales</taxon>
        <taxon>Nocardiopsidaceae</taxon>
        <taxon>Nocardiopsis</taxon>
    </lineage>
</organism>
<dbReference type="Gene3D" id="3.90.79.10">
    <property type="entry name" value="Nucleoside Triphosphate Pyrophosphohydrolase"/>
    <property type="match status" value="1"/>
</dbReference>
<dbReference type="Proteomes" id="UP000536604">
    <property type="component" value="Unassembled WGS sequence"/>
</dbReference>
<dbReference type="InterPro" id="IPR015797">
    <property type="entry name" value="NUDIX_hydrolase-like_dom_sf"/>
</dbReference>
<proteinExistence type="predicted"/>
<dbReference type="AlphaFoldDB" id="A0A841IQH7"/>
<comment type="cofactor">
    <cofactor evidence="1">
        <name>Mg(2+)</name>
        <dbReference type="ChEBI" id="CHEBI:18420"/>
    </cofactor>
</comment>
<accession>A0A841IQH7</accession>
<dbReference type="SUPFAM" id="SSF55811">
    <property type="entry name" value="Nudix"/>
    <property type="match status" value="1"/>
</dbReference>
<dbReference type="EMBL" id="JACHJO010000004">
    <property type="protein sequence ID" value="MBB6119516.1"/>
    <property type="molecule type" value="Genomic_DNA"/>
</dbReference>
<dbReference type="GO" id="GO:0016787">
    <property type="term" value="F:hydrolase activity"/>
    <property type="evidence" value="ECO:0007669"/>
    <property type="project" value="UniProtKB-KW"/>
</dbReference>
<gene>
    <name evidence="4" type="ORF">FHS13_001465</name>
</gene>
<dbReference type="PROSITE" id="PS51462">
    <property type="entry name" value="NUDIX"/>
    <property type="match status" value="1"/>
</dbReference>
<comment type="caution">
    <text evidence="4">The sequence shown here is derived from an EMBL/GenBank/DDBJ whole genome shotgun (WGS) entry which is preliminary data.</text>
</comment>
<dbReference type="RefSeq" id="WP_184289546.1">
    <property type="nucleotide sequence ID" value="NZ_JACHJO010000004.1"/>
</dbReference>
<evidence type="ECO:0000256" key="1">
    <source>
        <dbReference type="ARBA" id="ARBA00001946"/>
    </source>
</evidence>
<feature type="domain" description="Nudix hydrolase" evidence="3">
    <location>
        <begin position="14"/>
        <end position="144"/>
    </location>
</feature>
<dbReference type="CDD" id="cd04683">
    <property type="entry name" value="NUDIX_Hydrolase"/>
    <property type="match status" value="1"/>
</dbReference>
<dbReference type="InterPro" id="IPR000086">
    <property type="entry name" value="NUDIX_hydrolase_dom"/>
</dbReference>
<keyword evidence="5" id="KW-1185">Reference proteome</keyword>
<evidence type="ECO:0000313" key="4">
    <source>
        <dbReference type="EMBL" id="MBB6119516.1"/>
    </source>
</evidence>
<sequence length="160" mass="17552">MGKHTFDIPGISAVPALSTHVFLLRGGEVLLTRRAPGAAYAPGLWHAGMAGKVDPGEDVAAATVRECAEELGVRVRPGDLEFAHVMHSQEGAGWVHFFFTCTRWDGTPANLEPRKHTEIAWFPTGRLPEDMVAYCRQALVHTLAGEPFSQHRTRTPFPAR</sequence>
<evidence type="ECO:0000259" key="3">
    <source>
        <dbReference type="PROSITE" id="PS51462"/>
    </source>
</evidence>
<evidence type="ECO:0000256" key="2">
    <source>
        <dbReference type="ARBA" id="ARBA00022801"/>
    </source>
</evidence>
<evidence type="ECO:0000313" key="5">
    <source>
        <dbReference type="Proteomes" id="UP000536604"/>
    </source>
</evidence>